<dbReference type="PANTHER" id="PTHR18034:SF4">
    <property type="entry name" value="NUCLEOLAR MIF4G DOMAIN-CONTAINING PROTEIN 1"/>
    <property type="match status" value="1"/>
</dbReference>
<evidence type="ECO:0000256" key="4">
    <source>
        <dbReference type="SAM" id="MobiDB-lite"/>
    </source>
</evidence>
<dbReference type="SMART" id="SM00543">
    <property type="entry name" value="MIF4G"/>
    <property type="match status" value="1"/>
</dbReference>
<dbReference type="VEuPathDB" id="FungiDB:MGL_1863"/>
<dbReference type="PROSITE" id="PS51366">
    <property type="entry name" value="MI"/>
    <property type="match status" value="1"/>
</dbReference>
<comment type="subcellular location">
    <subcellularLocation>
        <location evidence="1">Nucleus</location>
        <location evidence="1">Nucleolus</location>
    </subcellularLocation>
</comment>
<dbReference type="STRING" id="425265.A8Q1Z6"/>
<dbReference type="KEGG" id="mgl:MGL_1863"/>
<name>A8Q1Z6_MALGO</name>
<feature type="region of interest" description="Disordered" evidence="4">
    <location>
        <begin position="1"/>
        <end position="54"/>
    </location>
</feature>
<dbReference type="EMBL" id="AAYY01000006">
    <property type="protein sequence ID" value="EDP43650.1"/>
    <property type="molecule type" value="Genomic_DNA"/>
</dbReference>
<feature type="compositionally biased region" description="Basic and acidic residues" evidence="4">
    <location>
        <begin position="27"/>
        <end position="42"/>
    </location>
</feature>
<dbReference type="Proteomes" id="UP000008837">
    <property type="component" value="Unassembled WGS sequence"/>
</dbReference>
<dbReference type="InterPro" id="IPR016024">
    <property type="entry name" value="ARM-type_fold"/>
</dbReference>
<dbReference type="GO" id="GO:0003723">
    <property type="term" value="F:RNA binding"/>
    <property type="evidence" value="ECO:0007669"/>
    <property type="project" value="InterPro"/>
</dbReference>
<dbReference type="FunCoup" id="A8Q1Z6">
    <property type="interactions" value="504"/>
</dbReference>
<dbReference type="Gene3D" id="1.25.40.180">
    <property type="match status" value="1"/>
</dbReference>
<dbReference type="GO" id="GO:0005730">
    <property type="term" value="C:nucleolus"/>
    <property type="evidence" value="ECO:0007669"/>
    <property type="project" value="UniProtKB-SubCell"/>
</dbReference>
<comment type="similarity">
    <text evidence="2">Belongs to the CWC22 family.</text>
</comment>
<feature type="compositionally biased region" description="Basic and acidic residues" evidence="4">
    <location>
        <begin position="150"/>
        <end position="168"/>
    </location>
</feature>
<evidence type="ECO:0000259" key="5">
    <source>
        <dbReference type="PROSITE" id="PS51366"/>
    </source>
</evidence>
<dbReference type="RefSeq" id="XP_001730864.1">
    <property type="nucleotide sequence ID" value="XM_001730812.1"/>
</dbReference>
<feature type="compositionally biased region" description="Acidic residues" evidence="4">
    <location>
        <begin position="114"/>
        <end position="149"/>
    </location>
</feature>
<feature type="region of interest" description="Disordered" evidence="4">
    <location>
        <begin position="83"/>
        <end position="181"/>
    </location>
</feature>
<dbReference type="PANTHER" id="PTHR18034">
    <property type="entry name" value="CELL CYCLE CONTROL PROTEIN CWF22-RELATED"/>
    <property type="match status" value="1"/>
</dbReference>
<sequence>MDPFTGQMASSSKLSASSTKAPTKLELMMREHGDTSARESARKPTRALSMAEQQEEDEIAWLEHQLYGRKRKHHIEGDDVDDLLDDLDQFHPGMYDEDEGDHTDLAGLDSDANVNEDSEAENEEEITGDKEEQEDDEKVEDAEEEEMESEDFRADDEQVKSHMDERPENVQATSSQAGTTPKYVPPALRHQVNKSESLSVEQQKLRRHVNGQLNRLAEGNLDTIVSELEGLYRIFARSDVTSTITELCLDTIAARTNLSESIVVLYAALITSLHRLVGAEFGANVLQSCVSRFLTSYSQMMARSNSTEQGDESMSAWSRECANLIMLLCHLFNLKMLSAIILYDMVRLLLGQSFLHMVSGVDEQKPITEVDIELLLRIVQSSGQQLRHADGESLKAIVELTQQCMRDAPASAATVAQSSRARFMLESLAHLRQKGRHLGRESSATAESLQRLSKYVSSLERKRTVRAHSALQVGLQDLQDAEKRGRWWLVGAAWTGKDNSEPAPDAVAGVPISSTAAAAAAPKSQGADLDASDDESTIDLTRLARTQGMNTDARRMVFSTLMSSLDYMDAAHNLMQLKLNDVQRREVIRVLVHCLSNVRMRVSRPIHSFFFCSVHVLTLYA</sequence>
<evidence type="ECO:0000256" key="1">
    <source>
        <dbReference type="ARBA" id="ARBA00004604"/>
    </source>
</evidence>
<organism evidence="6 7">
    <name type="scientific">Malassezia globosa (strain ATCC MYA-4612 / CBS 7966)</name>
    <name type="common">Dandruff-associated fungus</name>
    <dbReference type="NCBI Taxonomy" id="425265"/>
    <lineage>
        <taxon>Eukaryota</taxon>
        <taxon>Fungi</taxon>
        <taxon>Dikarya</taxon>
        <taxon>Basidiomycota</taxon>
        <taxon>Ustilaginomycotina</taxon>
        <taxon>Malasseziomycetes</taxon>
        <taxon>Malasseziales</taxon>
        <taxon>Malasseziaceae</taxon>
        <taxon>Malassezia</taxon>
    </lineage>
</organism>
<keyword evidence="7" id="KW-1185">Reference proteome</keyword>
<dbReference type="SUPFAM" id="SSF48371">
    <property type="entry name" value="ARM repeat"/>
    <property type="match status" value="1"/>
</dbReference>
<comment type="caution">
    <text evidence="6">The sequence shown here is derived from an EMBL/GenBank/DDBJ whole genome shotgun (WGS) entry which is preliminary data.</text>
</comment>
<feature type="compositionally biased region" description="Polar residues" evidence="4">
    <location>
        <begin position="170"/>
        <end position="179"/>
    </location>
</feature>
<dbReference type="InParanoid" id="A8Q1Z6"/>
<gene>
    <name evidence="6" type="ORF">MGL_1863</name>
</gene>
<dbReference type="InterPro" id="IPR003890">
    <property type="entry name" value="MIF4G-like_typ-3"/>
</dbReference>
<evidence type="ECO:0000313" key="7">
    <source>
        <dbReference type="Proteomes" id="UP000008837"/>
    </source>
</evidence>
<evidence type="ECO:0000313" key="6">
    <source>
        <dbReference type="EMBL" id="EDP43650.1"/>
    </source>
</evidence>
<dbReference type="AlphaFoldDB" id="A8Q1Z6"/>
<dbReference type="GO" id="GO:0042274">
    <property type="term" value="P:ribosomal small subunit biogenesis"/>
    <property type="evidence" value="ECO:0007669"/>
    <property type="project" value="TreeGrafter"/>
</dbReference>
<dbReference type="Pfam" id="PF02854">
    <property type="entry name" value="MIF4G"/>
    <property type="match status" value="1"/>
</dbReference>
<evidence type="ECO:0000256" key="3">
    <source>
        <dbReference type="ARBA" id="ARBA00023242"/>
    </source>
</evidence>
<evidence type="ECO:0000256" key="2">
    <source>
        <dbReference type="ARBA" id="ARBA00006856"/>
    </source>
</evidence>
<reference evidence="6 7" key="1">
    <citation type="journal article" date="2007" name="Proc. Natl. Acad. Sci. U.S.A.">
        <title>Dandruff-associated Malassezia genomes reveal convergent and divergent virulence traits shared with plant and human fungal pathogens.</title>
        <authorList>
            <person name="Xu J."/>
            <person name="Saunders C.W."/>
            <person name="Hu P."/>
            <person name="Grant R.A."/>
            <person name="Boekhout T."/>
            <person name="Kuramae E.E."/>
            <person name="Kronstad J.W."/>
            <person name="Deangelis Y.M."/>
            <person name="Reeder N.L."/>
            <person name="Johnstone K.R."/>
            <person name="Leland M."/>
            <person name="Fieno A.M."/>
            <person name="Begley W.M."/>
            <person name="Sun Y."/>
            <person name="Lacey M.P."/>
            <person name="Chaudhary T."/>
            <person name="Keough T."/>
            <person name="Chu L."/>
            <person name="Sears R."/>
            <person name="Yuan B."/>
            <person name="Dawson T.L.Jr."/>
        </authorList>
    </citation>
    <scope>NUCLEOTIDE SEQUENCE [LARGE SCALE GENOMIC DNA]</scope>
    <source>
        <strain evidence="7">ATCC MYA-4612 / CBS 7966</strain>
    </source>
</reference>
<dbReference type="InterPro" id="IPR003891">
    <property type="entry name" value="Initiation_fac_eIF4g_MI"/>
</dbReference>
<dbReference type="InterPro" id="IPR050781">
    <property type="entry name" value="CWC22_splicing_factor"/>
</dbReference>
<accession>A8Q1Z6</accession>
<dbReference type="GeneID" id="5855171"/>
<dbReference type="OMA" id="FMVDILN"/>
<protein>
    <recommendedName>
        <fullName evidence="5">MI domain-containing protein</fullName>
    </recommendedName>
</protein>
<feature type="compositionally biased region" description="Low complexity" evidence="4">
    <location>
        <begin position="9"/>
        <end position="24"/>
    </location>
</feature>
<keyword evidence="3" id="KW-0539">Nucleus</keyword>
<proteinExistence type="inferred from homology"/>
<dbReference type="OrthoDB" id="361797at2759"/>
<dbReference type="Pfam" id="PF02847">
    <property type="entry name" value="MA3"/>
    <property type="match status" value="1"/>
</dbReference>
<feature type="domain" description="MI" evidence="5">
    <location>
        <begin position="552"/>
        <end position="621"/>
    </location>
</feature>